<keyword evidence="4" id="KW-0677">Repeat</keyword>
<name>A0A0A1UFZ9_ENTIV</name>
<dbReference type="OrthoDB" id="186625at2759"/>
<dbReference type="PANTHER" id="PTHR46212">
    <property type="entry name" value="PEFLIN"/>
    <property type="match status" value="1"/>
</dbReference>
<dbReference type="GO" id="GO:0046872">
    <property type="term" value="F:metal ion binding"/>
    <property type="evidence" value="ECO:0007669"/>
    <property type="project" value="UniProtKB-KW"/>
</dbReference>
<dbReference type="Proteomes" id="UP000014680">
    <property type="component" value="Unassembled WGS sequence"/>
</dbReference>
<proteinExistence type="predicted"/>
<keyword evidence="2" id="KW-0963">Cytoplasm</keyword>
<dbReference type="SUPFAM" id="SSF47473">
    <property type="entry name" value="EF-hand"/>
    <property type="match status" value="1"/>
</dbReference>
<organism evidence="6 7">
    <name type="scientific">Entamoeba invadens IP1</name>
    <dbReference type="NCBI Taxonomy" id="370355"/>
    <lineage>
        <taxon>Eukaryota</taxon>
        <taxon>Amoebozoa</taxon>
        <taxon>Evosea</taxon>
        <taxon>Archamoebae</taxon>
        <taxon>Mastigamoebida</taxon>
        <taxon>Entamoebidae</taxon>
        <taxon>Entamoeba</taxon>
    </lineage>
</organism>
<evidence type="ECO:0000313" key="7">
    <source>
        <dbReference type="Proteomes" id="UP000014680"/>
    </source>
</evidence>
<dbReference type="Gene3D" id="1.10.238.10">
    <property type="entry name" value="EF-hand"/>
    <property type="match status" value="1"/>
</dbReference>
<dbReference type="GeneID" id="14893339"/>
<dbReference type="InterPro" id="IPR051426">
    <property type="entry name" value="Peflin/Sorcin_CaBP"/>
</dbReference>
<dbReference type="VEuPathDB" id="AmoebaDB:EIN_130390"/>
<evidence type="ECO:0000256" key="3">
    <source>
        <dbReference type="ARBA" id="ARBA00022723"/>
    </source>
</evidence>
<dbReference type="RefSeq" id="XP_004261081.1">
    <property type="nucleotide sequence ID" value="XM_004261033.1"/>
</dbReference>
<evidence type="ECO:0008006" key="8">
    <source>
        <dbReference type="Google" id="ProtNLM"/>
    </source>
</evidence>
<sequence>TSHSSSNNTPWEDPNFAAKDLPSPVLQGMWFYPLVKSIRSEQFTKIVSWFNAVDTDRSGTLEIAELGRGTYPGNIKVSNQTALRFMRVFDSLKTGHLTIYEFVGIYRFLEICYALFTEIPGSSHLVLQRRIVALGFPIAEQSSLILYKTFASNDCLDLNNWVGVATFVLQSRANYQEFVDAGMMKNETNPFDAAKIVDAMCVMIDK</sequence>
<keyword evidence="5" id="KW-0106">Calcium</keyword>
<reference evidence="6 7" key="1">
    <citation type="submission" date="2012-10" db="EMBL/GenBank/DDBJ databases">
        <authorList>
            <person name="Zafar N."/>
            <person name="Inman J."/>
            <person name="Hall N."/>
            <person name="Lorenzi H."/>
            <person name="Caler E."/>
        </authorList>
    </citation>
    <scope>NUCLEOTIDE SEQUENCE [LARGE SCALE GENOMIC DNA]</scope>
    <source>
        <strain evidence="6 7">IP1</strain>
    </source>
</reference>
<evidence type="ECO:0000256" key="1">
    <source>
        <dbReference type="ARBA" id="ARBA00004496"/>
    </source>
</evidence>
<dbReference type="KEGG" id="eiv:EIN_130390"/>
<dbReference type="InterPro" id="IPR018247">
    <property type="entry name" value="EF_Hand_1_Ca_BS"/>
</dbReference>
<comment type="subcellular location">
    <subcellularLocation>
        <location evidence="1">Cytoplasm</location>
    </subcellularLocation>
</comment>
<dbReference type="PROSITE" id="PS00018">
    <property type="entry name" value="EF_HAND_1"/>
    <property type="match status" value="1"/>
</dbReference>
<keyword evidence="7" id="KW-1185">Reference proteome</keyword>
<accession>A0A0A1UFZ9</accession>
<dbReference type="EMBL" id="KB206244">
    <property type="protein sequence ID" value="ELP94310.1"/>
    <property type="molecule type" value="Genomic_DNA"/>
</dbReference>
<evidence type="ECO:0000313" key="6">
    <source>
        <dbReference type="EMBL" id="ELP94310.1"/>
    </source>
</evidence>
<evidence type="ECO:0000256" key="4">
    <source>
        <dbReference type="ARBA" id="ARBA00022737"/>
    </source>
</evidence>
<gene>
    <name evidence="6" type="ORF">EIN_130390</name>
</gene>
<dbReference type="GO" id="GO:0005737">
    <property type="term" value="C:cytoplasm"/>
    <property type="evidence" value="ECO:0007669"/>
    <property type="project" value="UniProtKB-SubCell"/>
</dbReference>
<feature type="non-terminal residue" evidence="6">
    <location>
        <position position="1"/>
    </location>
</feature>
<evidence type="ECO:0000256" key="2">
    <source>
        <dbReference type="ARBA" id="ARBA00022490"/>
    </source>
</evidence>
<protein>
    <recommendedName>
        <fullName evidence="8">Calmodulin</fullName>
    </recommendedName>
</protein>
<keyword evidence="3" id="KW-0479">Metal-binding</keyword>
<dbReference type="PANTHER" id="PTHR46212:SF3">
    <property type="entry name" value="GH27120P"/>
    <property type="match status" value="1"/>
</dbReference>
<dbReference type="AlphaFoldDB" id="A0A0A1UFZ9"/>
<dbReference type="InterPro" id="IPR011992">
    <property type="entry name" value="EF-hand-dom_pair"/>
</dbReference>
<evidence type="ECO:0000256" key="5">
    <source>
        <dbReference type="ARBA" id="ARBA00022837"/>
    </source>
</evidence>